<dbReference type="EMBL" id="CACVBM020001129">
    <property type="protein sequence ID" value="CAA7033210.1"/>
    <property type="molecule type" value="Genomic_DNA"/>
</dbReference>
<organism evidence="2 3">
    <name type="scientific">Microthlaspi erraticum</name>
    <dbReference type="NCBI Taxonomy" id="1685480"/>
    <lineage>
        <taxon>Eukaryota</taxon>
        <taxon>Viridiplantae</taxon>
        <taxon>Streptophyta</taxon>
        <taxon>Embryophyta</taxon>
        <taxon>Tracheophyta</taxon>
        <taxon>Spermatophyta</taxon>
        <taxon>Magnoliopsida</taxon>
        <taxon>eudicotyledons</taxon>
        <taxon>Gunneridae</taxon>
        <taxon>Pentapetalae</taxon>
        <taxon>rosids</taxon>
        <taxon>malvids</taxon>
        <taxon>Brassicales</taxon>
        <taxon>Brassicaceae</taxon>
        <taxon>Coluteocarpeae</taxon>
        <taxon>Microthlaspi</taxon>
    </lineage>
</organism>
<dbReference type="Proteomes" id="UP000467841">
    <property type="component" value="Unassembled WGS sequence"/>
</dbReference>
<gene>
    <name evidence="2" type="ORF">MERR_LOCUS20445</name>
</gene>
<evidence type="ECO:0000313" key="3">
    <source>
        <dbReference type="Proteomes" id="UP000467841"/>
    </source>
</evidence>
<evidence type="ECO:0000256" key="1">
    <source>
        <dbReference type="ARBA" id="ARBA00022884"/>
    </source>
</evidence>
<dbReference type="OrthoDB" id="1113235at2759"/>
<comment type="caution">
    <text evidence="2">The sequence shown here is derived from an EMBL/GenBank/DDBJ whole genome shotgun (WGS) entry which is preliminary data.</text>
</comment>
<sequence length="198" mass="21987">MATVSRARALPLISPRDYDAAMKSFADSWKPQVRICVKGYDTLLPEDEIKKALIGNFNSCGEIDYVGFPRDSSCAFLVILGEDAEEKALALDGSDAGGWNVSVVKAGKKEETREEVEAFLAVLNDKNRRFGISVTGFDASLPVDDLKAALRREFASCGEILHVYIPRYRSIGYVYFSGEEALARALDHVLYYFEPLPF</sequence>
<proteinExistence type="predicted"/>
<dbReference type="PANTHER" id="PTHR23236">
    <property type="entry name" value="EUKARYOTIC TRANSLATION INITIATION FACTOR 4B/4H"/>
    <property type="match status" value="1"/>
</dbReference>
<accession>A0A6D2IZV2</accession>
<keyword evidence="1" id="KW-0694">RNA-binding</keyword>
<dbReference type="InterPro" id="IPR035979">
    <property type="entry name" value="RBD_domain_sf"/>
</dbReference>
<dbReference type="InterPro" id="IPR012677">
    <property type="entry name" value="Nucleotide-bd_a/b_plait_sf"/>
</dbReference>
<dbReference type="AlphaFoldDB" id="A0A6D2IZV2"/>
<evidence type="ECO:0000313" key="2">
    <source>
        <dbReference type="EMBL" id="CAA7033210.1"/>
    </source>
</evidence>
<keyword evidence="3" id="KW-1185">Reference proteome</keyword>
<protein>
    <recommendedName>
        <fullName evidence="4">RRM domain-containing protein</fullName>
    </recommendedName>
</protein>
<reference evidence="2" key="1">
    <citation type="submission" date="2020-01" db="EMBL/GenBank/DDBJ databases">
        <authorList>
            <person name="Mishra B."/>
        </authorList>
    </citation>
    <scope>NUCLEOTIDE SEQUENCE [LARGE SCALE GENOMIC DNA]</scope>
</reference>
<dbReference type="Gene3D" id="3.30.70.330">
    <property type="match status" value="1"/>
</dbReference>
<dbReference type="PANTHER" id="PTHR23236:SF103">
    <property type="entry name" value="RNA-BINDING (RRM_RBD_RNP MOTIFS) FAMILY PROTEIN"/>
    <property type="match status" value="1"/>
</dbReference>
<dbReference type="SUPFAM" id="SSF54928">
    <property type="entry name" value="RNA-binding domain, RBD"/>
    <property type="match status" value="1"/>
</dbReference>
<dbReference type="GO" id="GO:0008143">
    <property type="term" value="F:poly(A) binding"/>
    <property type="evidence" value="ECO:0007669"/>
    <property type="project" value="TreeGrafter"/>
</dbReference>
<name>A0A6D2IZV2_9BRAS</name>
<evidence type="ECO:0008006" key="4">
    <source>
        <dbReference type="Google" id="ProtNLM"/>
    </source>
</evidence>